<dbReference type="OrthoDB" id="4958856at2759"/>
<gene>
    <name evidence="1" type="ORF">VHEMI04507</name>
</gene>
<dbReference type="InterPro" id="IPR009836">
    <property type="entry name" value="GRDP-like"/>
</dbReference>
<dbReference type="PANTHER" id="PTHR34365:SF7">
    <property type="entry name" value="GLYCINE-RICH DOMAIN-CONTAINING PROTEIN 1"/>
    <property type="match status" value="1"/>
</dbReference>
<name>A0A0A1T1I2_9HYPO</name>
<dbReference type="PANTHER" id="PTHR34365">
    <property type="entry name" value="ENOLASE (DUF1399)"/>
    <property type="match status" value="1"/>
</dbReference>
<evidence type="ECO:0000313" key="2">
    <source>
        <dbReference type="Proteomes" id="UP000039046"/>
    </source>
</evidence>
<proteinExistence type="predicted"/>
<dbReference type="Proteomes" id="UP000039046">
    <property type="component" value="Unassembled WGS sequence"/>
</dbReference>
<dbReference type="Pfam" id="PF07173">
    <property type="entry name" value="GRDP-like"/>
    <property type="match status" value="1"/>
</dbReference>
<organism evidence="1 2">
    <name type="scientific">[Torrubiella] hemipterigena</name>
    <dbReference type="NCBI Taxonomy" id="1531966"/>
    <lineage>
        <taxon>Eukaryota</taxon>
        <taxon>Fungi</taxon>
        <taxon>Dikarya</taxon>
        <taxon>Ascomycota</taxon>
        <taxon>Pezizomycotina</taxon>
        <taxon>Sordariomycetes</taxon>
        <taxon>Hypocreomycetidae</taxon>
        <taxon>Hypocreales</taxon>
        <taxon>Clavicipitaceae</taxon>
        <taxon>Clavicipitaceae incertae sedis</taxon>
        <taxon>'Torrubiella' clade</taxon>
    </lineage>
</organism>
<keyword evidence="2" id="KW-1185">Reference proteome</keyword>
<evidence type="ECO:0008006" key="3">
    <source>
        <dbReference type="Google" id="ProtNLM"/>
    </source>
</evidence>
<dbReference type="AlphaFoldDB" id="A0A0A1T1I2"/>
<accession>A0A0A1T1I2</accession>
<dbReference type="EMBL" id="CDHN01000002">
    <property type="protein sequence ID" value="CEJ87764.1"/>
    <property type="molecule type" value="Genomic_DNA"/>
</dbReference>
<sequence length="608" mass="69034">MRSGEDKLPRISYTVNGINQVTSMTVDARSSPGFENLPPELREMLSGQQTDMQTFVQKLTAPATEAMARSQQAMSRLAYAGHLGNAVDLDTIFSHLKLLHAIQMLKEDIGYSNGLWNIWDAEALAMPKADEASKAHALSRLREKRWAIFVARAVDRYEAWWRTLPSDMLQQRDVASPDSPKFMGYMLGDQGMTWTADMLPPLDVLMAMHSHMLNPHSFLEDTMRQGLRALWASGLPWRLLNSVIAKDSRYTVTEETKAHWVARTGRNWDNTEDPSTKQIQCPFCPAQNHVPWTTCGRAEADVYRAPASELQLIGNGYGDGQFFHTCPSCGQQNYKELLPVTRFIHDVDLLLRYSVPMPGTILTPFLGTPGLSDTESGSQSFSKVFPNRMLARHEELRNAVCNLLRPLSATANRGRLGMETIKQLIERITTNPAELCKIDGVPFTRDYKSLPRTAQLATRQMMSRYWGNLSIFALDLCGAVMRQGSFIEKMVRLDWLHSPSGQHTANRIIIKYGRFLQVMKRFPRILAVPTLDVDLAWHTHQLNPGHYYLYTLREVGKFINHDDKVGETKLSEAFARTSRIYQTLFREAYNECTCWYCEGKGISSPQWS</sequence>
<evidence type="ECO:0000313" key="1">
    <source>
        <dbReference type="EMBL" id="CEJ87764.1"/>
    </source>
</evidence>
<dbReference type="HOGENOM" id="CLU_010103_2_1_1"/>
<protein>
    <recommendedName>
        <fullName evidence="3">Alpha-ketoglutarate-dependent sulfonate dioxygenase</fullName>
    </recommendedName>
</protein>
<reference evidence="1 2" key="1">
    <citation type="journal article" date="2015" name="Genome Announc.">
        <title>Draft Genome Sequence and Gene Annotation of the Entomopathogenic Fungus Verticillium hemipterigenum.</title>
        <authorList>
            <person name="Horn F."/>
            <person name="Habel A."/>
            <person name="Scharf D.H."/>
            <person name="Dworschak J."/>
            <person name="Brakhage A.A."/>
            <person name="Guthke R."/>
            <person name="Hertweck C."/>
            <person name="Linde J."/>
        </authorList>
    </citation>
    <scope>NUCLEOTIDE SEQUENCE [LARGE SCALE GENOMIC DNA]</scope>
</reference>